<dbReference type="AlphaFoldDB" id="I3SL17"/>
<dbReference type="EMBL" id="BT141165">
    <property type="protein sequence ID" value="AFK40959.1"/>
    <property type="molecule type" value="mRNA"/>
</dbReference>
<sequence length="58" mass="6903">MVEVHFILRTLEVFPRQTQGSHHFLQSLMKVGQLLTSLLTAQRTPKRRRRNFKLKSQN</sequence>
<reference evidence="1" key="1">
    <citation type="submission" date="2012-05" db="EMBL/GenBank/DDBJ databases">
        <authorList>
            <person name="Krishnakumar V."/>
            <person name="Cheung F."/>
            <person name="Xiao Y."/>
            <person name="Chan A."/>
            <person name="Moskal W.A."/>
            <person name="Town C.D."/>
        </authorList>
    </citation>
    <scope>NUCLEOTIDE SEQUENCE</scope>
</reference>
<proteinExistence type="evidence at transcript level"/>
<name>I3SL17_LOTJA</name>
<protein>
    <submittedName>
        <fullName evidence="1">Uncharacterized protein</fullName>
    </submittedName>
</protein>
<accession>I3SL17</accession>
<organism evidence="1">
    <name type="scientific">Lotus japonicus</name>
    <name type="common">Lotus corniculatus var. japonicus</name>
    <dbReference type="NCBI Taxonomy" id="34305"/>
    <lineage>
        <taxon>Eukaryota</taxon>
        <taxon>Viridiplantae</taxon>
        <taxon>Streptophyta</taxon>
        <taxon>Embryophyta</taxon>
        <taxon>Tracheophyta</taxon>
        <taxon>Spermatophyta</taxon>
        <taxon>Magnoliopsida</taxon>
        <taxon>eudicotyledons</taxon>
        <taxon>Gunneridae</taxon>
        <taxon>Pentapetalae</taxon>
        <taxon>rosids</taxon>
        <taxon>fabids</taxon>
        <taxon>Fabales</taxon>
        <taxon>Fabaceae</taxon>
        <taxon>Papilionoideae</taxon>
        <taxon>50 kb inversion clade</taxon>
        <taxon>NPAAA clade</taxon>
        <taxon>Hologalegina</taxon>
        <taxon>robinioid clade</taxon>
        <taxon>Loteae</taxon>
        <taxon>Lotus</taxon>
    </lineage>
</organism>
<evidence type="ECO:0000313" key="1">
    <source>
        <dbReference type="EMBL" id="AFK40959.1"/>
    </source>
</evidence>